<accession>A0AAV6M4V0</accession>
<evidence type="ECO:0000313" key="2">
    <source>
        <dbReference type="Proteomes" id="UP000685013"/>
    </source>
</evidence>
<keyword evidence="2" id="KW-1185">Reference proteome</keyword>
<comment type="caution">
    <text evidence="1">The sequence shown here is derived from an EMBL/GenBank/DDBJ whole genome shotgun (WGS) entry which is preliminary data.</text>
</comment>
<dbReference type="EMBL" id="JAGKQH010000017">
    <property type="protein sequence ID" value="KAG6575281.1"/>
    <property type="molecule type" value="Genomic_DNA"/>
</dbReference>
<name>A0AAV6M4V0_9ROSI</name>
<dbReference type="Proteomes" id="UP000685013">
    <property type="component" value="Chromosome 17"/>
</dbReference>
<reference evidence="1 2" key="1">
    <citation type="journal article" date="2021" name="Hortic Res">
        <title>The domestication of Cucurbita argyrosperma as revealed by the genome of its wild relative.</title>
        <authorList>
            <person name="Barrera-Redondo J."/>
            <person name="Sanchez-de la Vega G."/>
            <person name="Aguirre-Liguori J.A."/>
            <person name="Castellanos-Morales G."/>
            <person name="Gutierrez-Guerrero Y.T."/>
            <person name="Aguirre-Dugua X."/>
            <person name="Aguirre-Planter E."/>
            <person name="Tenaillon M.I."/>
            <person name="Lira-Saade R."/>
            <person name="Eguiarte L.E."/>
        </authorList>
    </citation>
    <scope>NUCLEOTIDE SEQUENCE [LARGE SCALE GENOMIC DNA]</scope>
    <source>
        <strain evidence="1">JBR-2021</strain>
    </source>
</reference>
<dbReference type="AlphaFoldDB" id="A0AAV6M4V0"/>
<organism evidence="1 2">
    <name type="scientific">Cucurbita argyrosperma subsp. sororia</name>
    <dbReference type="NCBI Taxonomy" id="37648"/>
    <lineage>
        <taxon>Eukaryota</taxon>
        <taxon>Viridiplantae</taxon>
        <taxon>Streptophyta</taxon>
        <taxon>Embryophyta</taxon>
        <taxon>Tracheophyta</taxon>
        <taxon>Spermatophyta</taxon>
        <taxon>Magnoliopsida</taxon>
        <taxon>eudicotyledons</taxon>
        <taxon>Gunneridae</taxon>
        <taxon>Pentapetalae</taxon>
        <taxon>rosids</taxon>
        <taxon>fabids</taxon>
        <taxon>Cucurbitales</taxon>
        <taxon>Cucurbitaceae</taxon>
        <taxon>Cucurbiteae</taxon>
        <taxon>Cucurbita</taxon>
    </lineage>
</organism>
<gene>
    <name evidence="1" type="ORF">SDJN03_25920</name>
</gene>
<feature type="non-terminal residue" evidence="1">
    <location>
        <position position="1"/>
    </location>
</feature>
<protein>
    <recommendedName>
        <fullName evidence="3">SAM domain-containing protein</fullName>
    </recommendedName>
</protein>
<evidence type="ECO:0000313" key="1">
    <source>
        <dbReference type="EMBL" id="KAG6575281.1"/>
    </source>
</evidence>
<proteinExistence type="predicted"/>
<sequence length="93" mass="10477">MRAIASSTLVGFKKRSGSPHVLDYFSSPASADDKVCRVKSSWNLNEICQKESNSSHLLLDGFGTEDLQKVGIYTRRDGRALKEKIEHLYDFLL</sequence>
<evidence type="ECO:0008006" key="3">
    <source>
        <dbReference type="Google" id="ProtNLM"/>
    </source>
</evidence>